<dbReference type="Pfam" id="PF19539">
    <property type="entry name" value="DUF6063"/>
    <property type="match status" value="1"/>
</dbReference>
<sequence>MYDIQQIQDAHSVFLHLLQHKIVKKTDSGVEAYFNDMQIQLLVKKLADSANTQVLVGGTNIHLVTKAKGSIFATNFTQMKEQFKDRKSDVKVETRNELYLVHLVIMIYLSEVDGETTKGSHLDLYGGIRYLEIAERVTQVLNHWKRLLETDDTFAQRQKIALPQLINEWDTKRLQPDEDERIRSSGKTKYSIVQTAMRLLEEEKLVKIYEQRVTALEALHERLEQIYHSEQRYRDWKKLIEDAETGDIA</sequence>
<feature type="coiled-coil region" evidence="1">
    <location>
        <begin position="199"/>
        <end position="226"/>
    </location>
</feature>
<organism evidence="2 3">
    <name type="scientific">Paenibacillus chibensis</name>
    <dbReference type="NCBI Taxonomy" id="59846"/>
    <lineage>
        <taxon>Bacteria</taxon>
        <taxon>Bacillati</taxon>
        <taxon>Bacillota</taxon>
        <taxon>Bacilli</taxon>
        <taxon>Bacillales</taxon>
        <taxon>Paenibacillaceae</taxon>
        <taxon>Paenibacillus</taxon>
    </lineage>
</organism>
<reference evidence="2 3" key="1">
    <citation type="submission" date="2023-03" db="EMBL/GenBank/DDBJ databases">
        <title>Bacillus Genome Sequencing.</title>
        <authorList>
            <person name="Dunlap C."/>
        </authorList>
    </citation>
    <scope>NUCLEOTIDE SEQUENCE [LARGE SCALE GENOMIC DNA]</scope>
    <source>
        <strain evidence="2 3">NRS-52</strain>
    </source>
</reference>
<accession>A0ABU6PRG4</accession>
<gene>
    <name evidence="2" type="ORF">P9847_09045</name>
</gene>
<keyword evidence="1" id="KW-0175">Coiled coil</keyword>
<dbReference type="RefSeq" id="WP_328277173.1">
    <property type="nucleotide sequence ID" value="NZ_JARTLD010000024.1"/>
</dbReference>
<comment type="caution">
    <text evidence="2">The sequence shown here is derived from an EMBL/GenBank/DDBJ whole genome shotgun (WGS) entry which is preliminary data.</text>
</comment>
<name>A0ABU6PRG4_9BACL</name>
<evidence type="ECO:0000313" key="2">
    <source>
        <dbReference type="EMBL" id="MED5017455.1"/>
    </source>
</evidence>
<keyword evidence="3" id="KW-1185">Reference proteome</keyword>
<proteinExistence type="predicted"/>
<protein>
    <submittedName>
        <fullName evidence="2">DUF6063 family protein</fullName>
    </submittedName>
</protein>
<dbReference type="Proteomes" id="UP001343257">
    <property type="component" value="Unassembled WGS sequence"/>
</dbReference>
<dbReference type="EMBL" id="JARTLD010000024">
    <property type="protein sequence ID" value="MED5017455.1"/>
    <property type="molecule type" value="Genomic_DNA"/>
</dbReference>
<evidence type="ECO:0000313" key="3">
    <source>
        <dbReference type="Proteomes" id="UP001343257"/>
    </source>
</evidence>
<dbReference type="InterPro" id="IPR045707">
    <property type="entry name" value="DUF6063"/>
</dbReference>
<evidence type="ECO:0000256" key="1">
    <source>
        <dbReference type="SAM" id="Coils"/>
    </source>
</evidence>